<accession>A0A3L8PXM5</accession>
<dbReference type="PANTHER" id="PTHR14015">
    <property type="entry name" value="OPIOID GROWTH FACTOR RECEPTOR OGFR ZETA-TYPE OPIOID RECEPTOR"/>
    <property type="match status" value="1"/>
</dbReference>
<sequence>MGGFLVNLASTNCCLPMTRSVAEDEIQQIIASTKESSLEDILGKGEKIKDWFCGTCRAKALRALYKVSHAQSAKPAIYAMAELQKYVGEDFRGNFNVVIMTENRYRFTIIVDETEIVLANNLKWSQSQQDVIEPFASLVASADESCHLLEDNRNSLPVIRAGSAKSRSVSDEHLITQHWLLFLRIEDYKGPGCRYTFKQIKQMDYVQLERSNSYIHLLFPASDISESDSSSALLTMPMAVEIQESKQLQQNVAERLDFMLKFWGIQRDGDTFFIADDTQACTTWKKPKYDHNLSRVTLALQFLQQVGFKDCARNLLEFLNQQLPIIYAEGKDLQKLQAIKGEWRAKLQLNNLGYRELNFPRDQT</sequence>
<feature type="domain" description="Opioid growth factor receptor (OGFr) conserved" evidence="1">
    <location>
        <begin position="199"/>
        <end position="320"/>
    </location>
</feature>
<dbReference type="GO" id="GO:0140625">
    <property type="term" value="F:opioid growth factor receptor activity"/>
    <property type="evidence" value="ECO:0007669"/>
    <property type="project" value="InterPro"/>
</dbReference>
<dbReference type="Pfam" id="PF04664">
    <property type="entry name" value="OGFr_N"/>
    <property type="match status" value="1"/>
</dbReference>
<dbReference type="AlphaFoldDB" id="A0A3L8PXM5"/>
<dbReference type="GO" id="GO:0016020">
    <property type="term" value="C:membrane"/>
    <property type="evidence" value="ECO:0007669"/>
    <property type="project" value="InterPro"/>
</dbReference>
<evidence type="ECO:0000313" key="3">
    <source>
        <dbReference type="Proteomes" id="UP000281474"/>
    </source>
</evidence>
<comment type="caution">
    <text evidence="2">The sequence shown here is derived from an EMBL/GenBank/DDBJ whole genome shotgun (WGS) entry which is preliminary data.</text>
</comment>
<evidence type="ECO:0000313" key="2">
    <source>
        <dbReference type="EMBL" id="RLV60081.1"/>
    </source>
</evidence>
<dbReference type="EMBL" id="QZEI01000021">
    <property type="protein sequence ID" value="RLV60081.1"/>
    <property type="molecule type" value="Genomic_DNA"/>
</dbReference>
<dbReference type="InterPro" id="IPR006757">
    <property type="entry name" value="OGF_rcpt"/>
</dbReference>
<dbReference type="OrthoDB" id="273514at2"/>
<dbReference type="Gene3D" id="3.30.2440.10">
    <property type="entry name" value="Secreted effector protein SifA"/>
    <property type="match status" value="1"/>
</dbReference>
<dbReference type="RefSeq" id="WP_121838613.1">
    <property type="nucleotide sequence ID" value="NZ_ML014770.1"/>
</dbReference>
<proteinExistence type="predicted"/>
<protein>
    <recommendedName>
        <fullName evidence="1">Opioid growth factor receptor (OGFr) conserved domain-containing protein</fullName>
    </recommendedName>
</protein>
<evidence type="ECO:0000259" key="1">
    <source>
        <dbReference type="Pfam" id="PF04664"/>
    </source>
</evidence>
<gene>
    <name evidence="2" type="ORF">D5018_08650</name>
</gene>
<keyword evidence="3" id="KW-1185">Reference proteome</keyword>
<dbReference type="PANTHER" id="PTHR14015:SF2">
    <property type="entry name" value="OPIOID GROWTH FACTOR RECEPTOR (OGFR) CONSERVED DOMAIN-CONTAINING PROTEIN"/>
    <property type="match status" value="1"/>
</dbReference>
<dbReference type="InterPro" id="IPR039574">
    <property type="entry name" value="OGFr"/>
</dbReference>
<reference evidence="2 3" key="1">
    <citation type="submission" date="2018-09" db="EMBL/GenBank/DDBJ databases">
        <title>Phylogeny of the Shewanellaceae, and recommendation for two new genera, Pseudoshewanella and Parashewanella.</title>
        <authorList>
            <person name="Wang G."/>
        </authorList>
    </citation>
    <scope>NUCLEOTIDE SEQUENCE [LARGE SCALE GENOMIC DNA]</scope>
    <source>
        <strain evidence="2 3">C51</strain>
    </source>
</reference>
<name>A0A3L8PXM5_9GAMM</name>
<organism evidence="2 3">
    <name type="scientific">Parashewanella curva</name>
    <dbReference type="NCBI Taxonomy" id="2338552"/>
    <lineage>
        <taxon>Bacteria</taxon>
        <taxon>Pseudomonadati</taxon>
        <taxon>Pseudomonadota</taxon>
        <taxon>Gammaproteobacteria</taxon>
        <taxon>Alteromonadales</taxon>
        <taxon>Shewanellaceae</taxon>
        <taxon>Parashewanella</taxon>
    </lineage>
</organism>
<dbReference type="Proteomes" id="UP000281474">
    <property type="component" value="Unassembled WGS sequence"/>
</dbReference>